<evidence type="ECO:0000313" key="11">
    <source>
        <dbReference type="Proteomes" id="UP000193944"/>
    </source>
</evidence>
<dbReference type="Proteomes" id="UP000193944">
    <property type="component" value="Unassembled WGS sequence"/>
</dbReference>
<feature type="coiled-coil region" evidence="8">
    <location>
        <begin position="59"/>
        <end position="96"/>
    </location>
</feature>
<dbReference type="InterPro" id="IPR044202">
    <property type="entry name" value="LETM1/MDM38-like"/>
</dbReference>
<name>A0A1Y1XIU0_9FUNG</name>
<comment type="subcellular location">
    <subcellularLocation>
        <location evidence="1">Mitochondrion inner membrane</location>
        <topology evidence="1">Single-pass membrane protein</topology>
    </subcellularLocation>
</comment>
<dbReference type="InterPro" id="IPR033122">
    <property type="entry name" value="LETM1-like_RBD"/>
</dbReference>
<keyword evidence="11" id="KW-1185">Reference proteome</keyword>
<keyword evidence="4" id="KW-1133">Transmembrane helix</keyword>
<sequence>MINCNLKIHSNIKNALLNNEPFEFNFHNHSIRYLSALPEPLEPEPEPELELEMKEELINEDKKMEMEMKMKMKKELELEKEKEESLITNKKNYENNSTTKEEEEDELNIILRTKDNFFVREWKELKSFLWHLIFGSQILIHETQQALELKQKRIDNIPLSRRESLLIRRSFHDRLCVIPFFVLLAIEPYYLFLLSSVFPTLVPSVYVTPHILKKNLEKNKKQRRKIAKSAAKLAPWVPFDVDALNDEEKLVQLSKTDNIKQFDVDSLSWWHLKSCAGYLGLYGMLPKTILKIRLDEYFDYIKSDDEFIQEEGINSLTLEELRLANEQRGFNALGKSKKELTDNLRHWINFFSNDENVEIPRMVMILSHIYSDNIIFQAEMQKKKELRKQKRKAFLKKFSLSSKK</sequence>
<reference evidence="10 11" key="1">
    <citation type="submission" date="2016-08" db="EMBL/GenBank/DDBJ databases">
        <title>A Parts List for Fungal Cellulosomes Revealed by Comparative Genomics.</title>
        <authorList>
            <consortium name="DOE Joint Genome Institute"/>
            <person name="Haitjema C.H."/>
            <person name="Gilmore S.P."/>
            <person name="Henske J.K."/>
            <person name="Solomon K.V."/>
            <person name="De Groot R."/>
            <person name="Kuo A."/>
            <person name="Mondo S.J."/>
            <person name="Salamov A.A."/>
            <person name="Labutti K."/>
            <person name="Zhao Z."/>
            <person name="Chiniquy J."/>
            <person name="Barry K."/>
            <person name="Brewer H.M."/>
            <person name="Purvine S.O."/>
            <person name="Wright A.T."/>
            <person name="Boxma B."/>
            <person name="Van Alen T."/>
            <person name="Hackstein J.H."/>
            <person name="Baker S.E."/>
            <person name="Grigoriev I.V."/>
            <person name="O'Malley M.A."/>
        </authorList>
    </citation>
    <scope>NUCLEOTIDE SEQUENCE [LARGE SCALE GENOMIC DNA]</scope>
    <source>
        <strain evidence="10 11">S4</strain>
    </source>
</reference>
<organism evidence="10 11">
    <name type="scientific">Anaeromyces robustus</name>
    <dbReference type="NCBI Taxonomy" id="1754192"/>
    <lineage>
        <taxon>Eukaryota</taxon>
        <taxon>Fungi</taxon>
        <taxon>Fungi incertae sedis</taxon>
        <taxon>Chytridiomycota</taxon>
        <taxon>Chytridiomycota incertae sedis</taxon>
        <taxon>Neocallimastigomycetes</taxon>
        <taxon>Neocallimastigales</taxon>
        <taxon>Neocallimastigaceae</taxon>
        <taxon>Anaeromyces</taxon>
    </lineage>
</organism>
<dbReference type="OrthoDB" id="73691at2759"/>
<dbReference type="GO" id="GO:0030003">
    <property type="term" value="P:intracellular monoatomic cation homeostasis"/>
    <property type="evidence" value="ECO:0007669"/>
    <property type="project" value="TreeGrafter"/>
</dbReference>
<evidence type="ECO:0000256" key="7">
    <source>
        <dbReference type="PROSITE-ProRule" id="PRU01094"/>
    </source>
</evidence>
<dbReference type="PANTHER" id="PTHR14009">
    <property type="entry name" value="LEUCINE ZIPPER-EF-HAND CONTAINING TRANSMEMBRANE PROTEIN"/>
    <property type="match status" value="1"/>
</dbReference>
<evidence type="ECO:0000256" key="6">
    <source>
        <dbReference type="ARBA" id="ARBA00023136"/>
    </source>
</evidence>
<keyword evidence="8" id="KW-0175">Coiled coil</keyword>
<evidence type="ECO:0000256" key="3">
    <source>
        <dbReference type="ARBA" id="ARBA00022792"/>
    </source>
</evidence>
<keyword evidence="3" id="KW-0999">Mitochondrion inner membrane</keyword>
<proteinExistence type="predicted"/>
<keyword evidence="2" id="KW-0812">Transmembrane</keyword>
<evidence type="ECO:0000256" key="4">
    <source>
        <dbReference type="ARBA" id="ARBA00022989"/>
    </source>
</evidence>
<protein>
    <recommendedName>
        <fullName evidence="9">Letm1 RBD domain-containing protein</fullName>
    </recommendedName>
</protein>
<keyword evidence="5 7" id="KW-0496">Mitochondrion</keyword>
<dbReference type="PANTHER" id="PTHR14009:SF1">
    <property type="entry name" value="MITOCHONDRIAL PROTON_CALCIUM EXCHANGER PROTEIN"/>
    <property type="match status" value="1"/>
</dbReference>
<feature type="domain" description="Letm1 RBD" evidence="9">
    <location>
        <begin position="204"/>
        <end position="404"/>
    </location>
</feature>
<evidence type="ECO:0000259" key="9">
    <source>
        <dbReference type="PROSITE" id="PS51758"/>
    </source>
</evidence>
<evidence type="ECO:0000256" key="8">
    <source>
        <dbReference type="SAM" id="Coils"/>
    </source>
</evidence>
<dbReference type="Pfam" id="PF07766">
    <property type="entry name" value="LETM1_RBD"/>
    <property type="match status" value="2"/>
</dbReference>
<dbReference type="GO" id="GO:0005743">
    <property type="term" value="C:mitochondrial inner membrane"/>
    <property type="evidence" value="ECO:0007669"/>
    <property type="project" value="UniProtKB-SubCell"/>
</dbReference>
<evidence type="ECO:0000256" key="5">
    <source>
        <dbReference type="ARBA" id="ARBA00023128"/>
    </source>
</evidence>
<evidence type="ECO:0000256" key="1">
    <source>
        <dbReference type="ARBA" id="ARBA00004434"/>
    </source>
</evidence>
<dbReference type="PROSITE" id="PS51758">
    <property type="entry name" value="LETM1_RBD"/>
    <property type="match status" value="1"/>
</dbReference>
<comment type="caution">
    <text evidence="10">The sequence shown here is derived from an EMBL/GenBank/DDBJ whole genome shotgun (WGS) entry which is preliminary data.</text>
</comment>
<keyword evidence="6" id="KW-0472">Membrane</keyword>
<accession>A0A1Y1XIU0</accession>
<gene>
    <name evidence="10" type="ORF">BCR32DRAFT_325472</name>
</gene>
<dbReference type="GO" id="GO:0043022">
    <property type="term" value="F:ribosome binding"/>
    <property type="evidence" value="ECO:0007669"/>
    <property type="project" value="InterPro"/>
</dbReference>
<dbReference type="EMBL" id="MCFG01000037">
    <property type="protein sequence ID" value="ORX85306.1"/>
    <property type="molecule type" value="Genomic_DNA"/>
</dbReference>
<evidence type="ECO:0000256" key="2">
    <source>
        <dbReference type="ARBA" id="ARBA00022692"/>
    </source>
</evidence>
<dbReference type="AlphaFoldDB" id="A0A1Y1XIU0"/>
<dbReference type="STRING" id="1754192.A0A1Y1XIU0"/>
<evidence type="ECO:0000313" key="10">
    <source>
        <dbReference type="EMBL" id="ORX85306.1"/>
    </source>
</evidence>
<reference evidence="10 11" key="2">
    <citation type="submission" date="2016-08" db="EMBL/GenBank/DDBJ databases">
        <title>Pervasive Adenine N6-methylation of Active Genes in Fungi.</title>
        <authorList>
            <consortium name="DOE Joint Genome Institute"/>
            <person name="Mondo S.J."/>
            <person name="Dannebaum R.O."/>
            <person name="Kuo R.C."/>
            <person name="Labutti K."/>
            <person name="Haridas S."/>
            <person name="Kuo A."/>
            <person name="Salamov A."/>
            <person name="Ahrendt S.R."/>
            <person name="Lipzen A."/>
            <person name="Sullivan W."/>
            <person name="Andreopoulos W.B."/>
            <person name="Clum A."/>
            <person name="Lindquist E."/>
            <person name="Daum C."/>
            <person name="Ramamoorthy G.K."/>
            <person name="Gryganskyi A."/>
            <person name="Culley D."/>
            <person name="Magnuson J.K."/>
            <person name="James T.Y."/>
            <person name="O'Malley M.A."/>
            <person name="Stajich J.E."/>
            <person name="Spatafora J.W."/>
            <person name="Visel A."/>
            <person name="Grigoriev I.V."/>
        </authorList>
    </citation>
    <scope>NUCLEOTIDE SEQUENCE [LARGE SCALE GENOMIC DNA]</scope>
    <source>
        <strain evidence="10 11">S4</strain>
    </source>
</reference>